<evidence type="ECO:0000313" key="2">
    <source>
        <dbReference type="EMBL" id="CAF3749612.1"/>
    </source>
</evidence>
<dbReference type="Proteomes" id="UP000682733">
    <property type="component" value="Unassembled WGS sequence"/>
</dbReference>
<sequence>MIHRLIHSMELEEYGEYELGLPRAFYDTLALKLQQGVIKDEDQLGRKINNDYSIICCGVHVSLSTISTLPDVIYIDDDDGCKYIAQINLNNNKKVCLMITLNFSEYVIPLITEQQHIQFIYIYQDDQDKFEKKQKWMESYREIRGLFIIKDDLITA</sequence>
<dbReference type="AlphaFoldDB" id="A0A8S2DUF3"/>
<evidence type="ECO:0000313" key="1">
    <source>
        <dbReference type="EMBL" id="CAF0978978.1"/>
    </source>
</evidence>
<dbReference type="EMBL" id="CAJNOK010005622">
    <property type="protein sequence ID" value="CAF0978978.1"/>
    <property type="molecule type" value="Genomic_DNA"/>
</dbReference>
<protein>
    <submittedName>
        <fullName evidence="1">Uncharacterized protein</fullName>
    </submittedName>
</protein>
<dbReference type="Proteomes" id="UP000677228">
    <property type="component" value="Unassembled WGS sequence"/>
</dbReference>
<name>A0A8S2DUF3_9BILA</name>
<comment type="caution">
    <text evidence="1">The sequence shown here is derived from an EMBL/GenBank/DDBJ whole genome shotgun (WGS) entry which is preliminary data.</text>
</comment>
<dbReference type="EMBL" id="CAJOBA010005628">
    <property type="protein sequence ID" value="CAF3749612.1"/>
    <property type="molecule type" value="Genomic_DNA"/>
</dbReference>
<gene>
    <name evidence="1" type="ORF">OVA965_LOCUS13484</name>
    <name evidence="2" type="ORF">TMI583_LOCUS13487</name>
</gene>
<reference evidence="1" key="1">
    <citation type="submission" date="2021-02" db="EMBL/GenBank/DDBJ databases">
        <authorList>
            <person name="Nowell W R."/>
        </authorList>
    </citation>
    <scope>NUCLEOTIDE SEQUENCE</scope>
</reference>
<accession>A0A8S2DUF3</accession>
<evidence type="ECO:0000313" key="3">
    <source>
        <dbReference type="Proteomes" id="UP000677228"/>
    </source>
</evidence>
<organism evidence="1 3">
    <name type="scientific">Didymodactylos carnosus</name>
    <dbReference type="NCBI Taxonomy" id="1234261"/>
    <lineage>
        <taxon>Eukaryota</taxon>
        <taxon>Metazoa</taxon>
        <taxon>Spiralia</taxon>
        <taxon>Gnathifera</taxon>
        <taxon>Rotifera</taxon>
        <taxon>Eurotatoria</taxon>
        <taxon>Bdelloidea</taxon>
        <taxon>Philodinida</taxon>
        <taxon>Philodinidae</taxon>
        <taxon>Didymodactylos</taxon>
    </lineage>
</organism>
<proteinExistence type="predicted"/>